<organism evidence="1 2">
    <name type="scientific">Nicotiana tabacum</name>
    <name type="common">Common tobacco</name>
    <dbReference type="NCBI Taxonomy" id="4097"/>
    <lineage>
        <taxon>Eukaryota</taxon>
        <taxon>Viridiplantae</taxon>
        <taxon>Streptophyta</taxon>
        <taxon>Embryophyta</taxon>
        <taxon>Tracheophyta</taxon>
        <taxon>Spermatophyta</taxon>
        <taxon>Magnoliopsida</taxon>
        <taxon>eudicotyledons</taxon>
        <taxon>Gunneridae</taxon>
        <taxon>Pentapetalae</taxon>
        <taxon>asterids</taxon>
        <taxon>lamiids</taxon>
        <taxon>Solanales</taxon>
        <taxon>Solanaceae</taxon>
        <taxon>Nicotianoideae</taxon>
        <taxon>Nicotianeae</taxon>
        <taxon>Nicotiana</taxon>
    </lineage>
</organism>
<reference evidence="1" key="1">
    <citation type="journal article" date="2014" name="Nat. Commun.">
        <title>The tobacco genome sequence and its comparison with those of tomato and potato.</title>
        <authorList>
            <person name="Sierro N."/>
            <person name="Battey J.N."/>
            <person name="Ouadi S."/>
            <person name="Bakaher N."/>
            <person name="Bovet L."/>
            <person name="Willig A."/>
            <person name="Goepfert S."/>
            <person name="Peitsch M.C."/>
            <person name="Ivanov N.V."/>
        </authorList>
    </citation>
    <scope>NUCLEOTIDE SEQUENCE [LARGE SCALE GENOMIC DNA]</scope>
</reference>
<gene>
    <name evidence="2" type="primary">LOC142181717</name>
</gene>
<accession>A0AC58UP32</accession>
<proteinExistence type="predicted"/>
<dbReference type="Proteomes" id="UP000790787">
    <property type="component" value="Chromosome 6"/>
</dbReference>
<reference evidence="2" key="2">
    <citation type="submission" date="2025-08" db="UniProtKB">
        <authorList>
            <consortium name="RefSeq"/>
        </authorList>
    </citation>
    <scope>IDENTIFICATION</scope>
    <source>
        <tissue evidence="2">Leaf</tissue>
    </source>
</reference>
<sequence>MVTKHPFTSQSVAKVFMDTIFKLHGLPESIVSDREAIFLSSFWYELFSIHGVQLHTSSAYHPQSAQTEVLNRCLETYLSCFCNDKTTDWPAPLHLPYLPGESASADVDNTLLNRKLKLQLLKYHLMRAQLRMKQQANSHRSERQFEVEKWIIRKVGSTPYTLLFLSLVKIRPTIHVSLLKKCYEVPAQISYPPIIDIASPHCPYPESILQRRMVKKGNKAVAHVLVKWSGLSADHPTWEYFTVLKKRFPTLVFVVKDLLQEEY</sequence>
<name>A0AC58UP32_TOBAC</name>
<keyword evidence="1" id="KW-1185">Reference proteome</keyword>
<evidence type="ECO:0000313" key="1">
    <source>
        <dbReference type="Proteomes" id="UP000790787"/>
    </source>
</evidence>
<evidence type="ECO:0000313" key="2">
    <source>
        <dbReference type="RefSeq" id="XP_075111264.1"/>
    </source>
</evidence>
<protein>
    <submittedName>
        <fullName evidence="2">Uncharacterized protein LOC142181717</fullName>
    </submittedName>
</protein>
<dbReference type="RefSeq" id="XP_075111264.1">
    <property type="nucleotide sequence ID" value="XM_075255163.1"/>
</dbReference>